<keyword evidence="2" id="KW-0413">Isomerase</keyword>
<dbReference type="Gene3D" id="3.30.2350.20">
    <property type="entry name" value="TruD, catalytic domain"/>
    <property type="match status" value="1"/>
</dbReference>
<dbReference type="GO" id="GO:0009982">
    <property type="term" value="F:pseudouridine synthase activity"/>
    <property type="evidence" value="ECO:0007669"/>
    <property type="project" value="InterPro"/>
</dbReference>
<accession>H1KZW5</accession>
<dbReference type="Gene3D" id="3.30.70.3160">
    <property type="match status" value="1"/>
</dbReference>
<evidence type="ECO:0000313" key="5">
    <source>
        <dbReference type="Proteomes" id="UP000003706"/>
    </source>
</evidence>
<comment type="similarity">
    <text evidence="1">Belongs to the pseudouridine synthase TruD family.</text>
</comment>
<organism evidence="4 5">
    <name type="scientific">Methanotorris formicicus Mc-S-70</name>
    <dbReference type="NCBI Taxonomy" id="647171"/>
    <lineage>
        <taxon>Archaea</taxon>
        <taxon>Methanobacteriati</taxon>
        <taxon>Methanobacteriota</taxon>
        <taxon>Methanomada group</taxon>
        <taxon>Methanococci</taxon>
        <taxon>Methanococcales</taxon>
        <taxon>Methanocaldococcaceae</taxon>
        <taxon>Methanotorris</taxon>
    </lineage>
</organism>
<dbReference type="PATRIC" id="fig|647171.4.peg.1308"/>
<sequence>MNEKNLKLEYVNSSNPLKIGDLIGNKFTITVRDIKPEDFLKISGNIGALDYGVPNYFDSQRFGSVFDRKFIAKEIILGNYEEALKILLTKYKKSEKKTIKDLKRYINKNWGNWEKCAKYIEKNDIKSRMFVNIIDALNSGKSYKEVFKYIDERLRKIFVSAYQSYLWNECIKEVLKDYIGKDRYYLEYECGEFMFYKELDENIFNTLKDAKFPTIAPDVEYKGRIKEIIDNVLENEGIELRNLENINYLDCKFPYNERKILCIPKNFKTSGFKPDELNNGKYKITLEFELNKGSYATMVIKRVFLGVKKSKKRKR</sequence>
<evidence type="ECO:0000256" key="2">
    <source>
        <dbReference type="ARBA" id="ARBA00023235"/>
    </source>
</evidence>
<dbReference type="SUPFAM" id="SSF55120">
    <property type="entry name" value="Pseudouridine synthase"/>
    <property type="match status" value="1"/>
</dbReference>
<dbReference type="PANTHER" id="PTHR13326">
    <property type="entry name" value="TRNA PSEUDOURIDINE SYNTHASE D"/>
    <property type="match status" value="1"/>
</dbReference>
<dbReference type="GO" id="GO:0001522">
    <property type="term" value="P:pseudouridine synthesis"/>
    <property type="evidence" value="ECO:0007669"/>
    <property type="project" value="InterPro"/>
</dbReference>
<dbReference type="Proteomes" id="UP000003706">
    <property type="component" value="Unassembled WGS sequence"/>
</dbReference>
<dbReference type="InterPro" id="IPR020103">
    <property type="entry name" value="PsdUridine_synth_cat_dom_sf"/>
</dbReference>
<dbReference type="GO" id="GO:0003723">
    <property type="term" value="F:RNA binding"/>
    <property type="evidence" value="ECO:0007669"/>
    <property type="project" value="InterPro"/>
</dbReference>
<evidence type="ECO:0000259" key="3">
    <source>
        <dbReference type="PROSITE" id="PS50984"/>
    </source>
</evidence>
<dbReference type="InterPro" id="IPR042214">
    <property type="entry name" value="TruD_catalytic"/>
</dbReference>
<keyword evidence="5" id="KW-1185">Reference proteome</keyword>
<reference evidence="4 5" key="1">
    <citation type="submission" date="2011-09" db="EMBL/GenBank/DDBJ databases">
        <title>The draft genome of Methanotorris formicicus Mc-S-70.</title>
        <authorList>
            <consortium name="US DOE Joint Genome Institute (JGI-PGF)"/>
            <person name="Lucas S."/>
            <person name="Han J."/>
            <person name="Lapidus A."/>
            <person name="Cheng J.-F."/>
            <person name="Goodwin L."/>
            <person name="Pitluck S."/>
            <person name="Peters L."/>
            <person name="Land M.L."/>
            <person name="Hauser L."/>
            <person name="Sieprawska-Lupa M."/>
            <person name="Takai K."/>
            <person name="Miyazaki J."/>
            <person name="Whitman W."/>
            <person name="Woyke T.J."/>
        </authorList>
    </citation>
    <scope>NUCLEOTIDE SEQUENCE [LARGE SCALE GENOMIC DNA]</scope>
    <source>
        <strain evidence="4 5">Mc-S-70</strain>
    </source>
</reference>
<dbReference type="Gene3D" id="1.10.1510.30">
    <property type="match status" value="1"/>
</dbReference>
<protein>
    <submittedName>
        <fullName evidence="4">tRNA pseudouridine synthase D TruD</fullName>
    </submittedName>
</protein>
<comment type="caution">
    <text evidence="4">The sequence shown here is derived from an EMBL/GenBank/DDBJ whole genome shotgun (WGS) entry which is preliminary data.</text>
</comment>
<evidence type="ECO:0000256" key="1">
    <source>
        <dbReference type="ARBA" id="ARBA00007953"/>
    </source>
</evidence>
<proteinExistence type="inferred from homology"/>
<name>H1KZW5_9EURY</name>
<dbReference type="InterPro" id="IPR001656">
    <property type="entry name" value="PsdUridine_synth_TruD"/>
</dbReference>
<gene>
    <name evidence="4" type="ORF">MetfoDRAFT_1339</name>
</gene>
<dbReference type="PANTHER" id="PTHR13326:SF21">
    <property type="entry name" value="PSEUDOURIDYLATE SYNTHASE PUS7L"/>
    <property type="match status" value="1"/>
</dbReference>
<dbReference type="Pfam" id="PF01142">
    <property type="entry name" value="TruD"/>
    <property type="match status" value="1"/>
</dbReference>
<dbReference type="STRING" id="647171.MetfoDRAFT_1339"/>
<dbReference type="InterPro" id="IPR011760">
    <property type="entry name" value="PsdUridine_synth_TruD_insert"/>
</dbReference>
<dbReference type="PROSITE" id="PS50984">
    <property type="entry name" value="TRUD"/>
    <property type="match status" value="1"/>
</dbReference>
<dbReference type="AlphaFoldDB" id="H1KZW5"/>
<evidence type="ECO:0000313" key="4">
    <source>
        <dbReference type="EMBL" id="EHP85468.1"/>
    </source>
</evidence>
<feature type="domain" description="TRUD" evidence="3">
    <location>
        <begin position="52"/>
        <end position="263"/>
    </location>
</feature>
<dbReference type="EMBL" id="AGJL01000034">
    <property type="protein sequence ID" value="EHP85468.1"/>
    <property type="molecule type" value="Genomic_DNA"/>
</dbReference>